<dbReference type="EMBL" id="JBGBZN010000001">
    <property type="protein sequence ID" value="MEY9467821.1"/>
    <property type="molecule type" value="Genomic_DNA"/>
</dbReference>
<sequence length="30" mass="3233">MVEKAARADALESEVADLRATPMLMRGSRG</sequence>
<organism evidence="1 2">
    <name type="scientific">Bradyrhizobium yuanmingense</name>
    <dbReference type="NCBI Taxonomy" id="108015"/>
    <lineage>
        <taxon>Bacteria</taxon>
        <taxon>Pseudomonadati</taxon>
        <taxon>Pseudomonadota</taxon>
        <taxon>Alphaproteobacteria</taxon>
        <taxon>Hyphomicrobiales</taxon>
        <taxon>Nitrobacteraceae</taxon>
        <taxon>Bradyrhizobium</taxon>
    </lineage>
</organism>
<proteinExistence type="predicted"/>
<protein>
    <recommendedName>
        <fullName evidence="3">Transposase</fullName>
    </recommendedName>
</protein>
<evidence type="ECO:0000313" key="2">
    <source>
        <dbReference type="Proteomes" id="UP001565474"/>
    </source>
</evidence>
<accession>A0ABV4G7D2</accession>
<reference evidence="1 2" key="1">
    <citation type="submission" date="2024-07" db="EMBL/GenBank/DDBJ databases">
        <title>Genomic Encyclopedia of Type Strains, Phase V (KMG-V): Genome sequencing to study the core and pangenomes of soil and plant-associated prokaryotes.</title>
        <authorList>
            <person name="Whitman W."/>
        </authorList>
    </citation>
    <scope>NUCLEOTIDE SEQUENCE [LARGE SCALE GENOMIC DNA]</scope>
    <source>
        <strain evidence="1 2">USDA 222</strain>
    </source>
</reference>
<comment type="caution">
    <text evidence="1">The sequence shown here is derived from an EMBL/GenBank/DDBJ whole genome shotgun (WGS) entry which is preliminary data.</text>
</comment>
<dbReference type="Proteomes" id="UP001565474">
    <property type="component" value="Unassembled WGS sequence"/>
</dbReference>
<gene>
    <name evidence="1" type="ORF">ABH992_000220</name>
</gene>
<evidence type="ECO:0008006" key="3">
    <source>
        <dbReference type="Google" id="ProtNLM"/>
    </source>
</evidence>
<name>A0ABV4G7D2_9BRAD</name>
<evidence type="ECO:0000313" key="1">
    <source>
        <dbReference type="EMBL" id="MEY9467821.1"/>
    </source>
</evidence>
<keyword evidence="2" id="KW-1185">Reference proteome</keyword>